<dbReference type="AlphaFoldDB" id="A0A067SHE3"/>
<feature type="compositionally biased region" description="Basic and acidic residues" evidence="1">
    <location>
        <begin position="1"/>
        <end position="18"/>
    </location>
</feature>
<evidence type="ECO:0000313" key="4">
    <source>
        <dbReference type="Proteomes" id="UP000027222"/>
    </source>
</evidence>
<proteinExistence type="predicted"/>
<evidence type="ECO:0000256" key="1">
    <source>
        <dbReference type="SAM" id="MobiDB-lite"/>
    </source>
</evidence>
<feature type="region of interest" description="Disordered" evidence="1">
    <location>
        <begin position="1"/>
        <end position="29"/>
    </location>
</feature>
<accession>A0A067SHE3</accession>
<protein>
    <submittedName>
        <fullName evidence="3">Uncharacterized protein</fullName>
    </submittedName>
</protein>
<feature type="transmembrane region" description="Helical" evidence="2">
    <location>
        <begin position="48"/>
        <end position="68"/>
    </location>
</feature>
<dbReference type="EMBL" id="KL142397">
    <property type="protein sequence ID" value="KDR70360.1"/>
    <property type="molecule type" value="Genomic_DNA"/>
</dbReference>
<evidence type="ECO:0000313" key="3">
    <source>
        <dbReference type="EMBL" id="KDR70360.1"/>
    </source>
</evidence>
<dbReference type="Proteomes" id="UP000027222">
    <property type="component" value="Unassembled WGS sequence"/>
</dbReference>
<gene>
    <name evidence="3" type="ORF">GALMADRAFT_230044</name>
</gene>
<evidence type="ECO:0000256" key="2">
    <source>
        <dbReference type="SAM" id="Phobius"/>
    </source>
</evidence>
<keyword evidence="4" id="KW-1185">Reference proteome</keyword>
<reference evidence="4" key="1">
    <citation type="journal article" date="2014" name="Proc. Natl. Acad. Sci. U.S.A.">
        <title>Extensive sampling of basidiomycete genomes demonstrates inadequacy of the white-rot/brown-rot paradigm for wood decay fungi.</title>
        <authorList>
            <person name="Riley R."/>
            <person name="Salamov A.A."/>
            <person name="Brown D.W."/>
            <person name="Nagy L.G."/>
            <person name="Floudas D."/>
            <person name="Held B.W."/>
            <person name="Levasseur A."/>
            <person name="Lombard V."/>
            <person name="Morin E."/>
            <person name="Otillar R."/>
            <person name="Lindquist E.A."/>
            <person name="Sun H."/>
            <person name="LaButti K.M."/>
            <person name="Schmutz J."/>
            <person name="Jabbour D."/>
            <person name="Luo H."/>
            <person name="Baker S.E."/>
            <person name="Pisabarro A.G."/>
            <person name="Walton J.D."/>
            <person name="Blanchette R.A."/>
            <person name="Henrissat B."/>
            <person name="Martin F."/>
            <person name="Cullen D."/>
            <person name="Hibbett D.S."/>
            <person name="Grigoriev I.V."/>
        </authorList>
    </citation>
    <scope>NUCLEOTIDE SEQUENCE [LARGE SCALE GENOMIC DNA]</scope>
    <source>
        <strain evidence="4">CBS 339.88</strain>
    </source>
</reference>
<keyword evidence="2" id="KW-1133">Transmembrane helix</keyword>
<name>A0A067SHE3_GALM3</name>
<organism evidence="3 4">
    <name type="scientific">Galerina marginata (strain CBS 339.88)</name>
    <dbReference type="NCBI Taxonomy" id="685588"/>
    <lineage>
        <taxon>Eukaryota</taxon>
        <taxon>Fungi</taxon>
        <taxon>Dikarya</taxon>
        <taxon>Basidiomycota</taxon>
        <taxon>Agaricomycotina</taxon>
        <taxon>Agaricomycetes</taxon>
        <taxon>Agaricomycetidae</taxon>
        <taxon>Agaricales</taxon>
        <taxon>Agaricineae</taxon>
        <taxon>Strophariaceae</taxon>
        <taxon>Galerina</taxon>
    </lineage>
</organism>
<dbReference type="HOGENOM" id="CLU_1517961_0_0_1"/>
<sequence length="177" mass="20032">MRVKSSDPDTDRTHDKRMNGAPSRPTYYPPLRLAPRHRFNSTACSSSLSLSLSLAVSHSVLIAFILLASLPMTSDEATVNAGIDRDVTEVELVQLRPLRCLPPSDDMLLHDLPTFSTRGTLRTRAIDPRRLRRDPRRACHQCEYNGYCTRLKAQPLVKLLNLSPHSFYFIAFQIQVT</sequence>
<keyword evidence="2" id="KW-0472">Membrane</keyword>
<keyword evidence="2" id="KW-0812">Transmembrane</keyword>